<proteinExistence type="inferred from homology"/>
<keyword evidence="5" id="KW-0997">Cell inner membrane</keyword>
<evidence type="ECO:0000313" key="7">
    <source>
        <dbReference type="Proteomes" id="UP000244884"/>
    </source>
</evidence>
<dbReference type="AlphaFoldDB" id="A0A2U8DGU6"/>
<evidence type="ECO:0000313" key="6">
    <source>
        <dbReference type="EMBL" id="AWH90512.1"/>
    </source>
</evidence>
<dbReference type="HAMAP" id="MF_00189">
    <property type="entry name" value="YciB"/>
    <property type="match status" value="1"/>
</dbReference>
<dbReference type="PANTHER" id="PTHR36917">
    <property type="entry name" value="INTRACELLULAR SEPTATION PROTEIN A-RELATED"/>
    <property type="match status" value="1"/>
</dbReference>
<comment type="subcellular location">
    <subcellularLocation>
        <location evidence="5">Cell inner membrane</location>
        <topology evidence="5">Multi-pass membrane protein</topology>
    </subcellularLocation>
</comment>
<dbReference type="Pfam" id="PF04279">
    <property type="entry name" value="IspA"/>
    <property type="match status" value="1"/>
</dbReference>
<protein>
    <recommendedName>
        <fullName evidence="5">Inner membrane-spanning protein YciB</fullName>
    </recommendedName>
</protein>
<sequence>MKKILNLFPILTFFASYKFYDIFTASKFLIIISFLVFALYWLIYKKVDKISFLNFITVSIFGSLTIFFHDTQFIKWKITIVYILFSIVLLISQFFTKKSIIQRFLEKKIKINNIYWNKINFFWALFFLFCSILNIYIAFWLPEKTWVNFKVFGILILMFFALIATSIYINFKVIKKNKFL</sequence>
<evidence type="ECO:0000256" key="3">
    <source>
        <dbReference type="ARBA" id="ARBA00022989"/>
    </source>
</evidence>
<organism evidence="6 7">
    <name type="scientific">Buchnera aphidicola</name>
    <name type="common">Melanaphis sacchari</name>
    <dbReference type="NCBI Taxonomy" id="2173854"/>
    <lineage>
        <taxon>Bacteria</taxon>
        <taxon>Pseudomonadati</taxon>
        <taxon>Pseudomonadota</taxon>
        <taxon>Gammaproteobacteria</taxon>
        <taxon>Enterobacterales</taxon>
        <taxon>Erwiniaceae</taxon>
        <taxon>Buchnera</taxon>
    </lineage>
</organism>
<evidence type="ECO:0000256" key="4">
    <source>
        <dbReference type="ARBA" id="ARBA00023136"/>
    </source>
</evidence>
<reference evidence="6 7" key="1">
    <citation type="submission" date="2018-04" db="EMBL/GenBank/DDBJ databases">
        <title>Genome sequence of Buchnera aphidicola from Melaphis sacchari.</title>
        <authorList>
            <person name="Geib S.M."/>
            <person name="Palmer N.A."/>
            <person name="Sattler S.E."/>
            <person name="Sarath G."/>
        </authorList>
    </citation>
    <scope>NUCLEOTIDE SEQUENCE [LARGE SCALE GENOMIC DNA]</scope>
    <source>
        <strain evidence="6 7">LSU</strain>
    </source>
</reference>
<feature type="transmembrane region" description="Helical" evidence="5">
    <location>
        <begin position="20"/>
        <end position="43"/>
    </location>
</feature>
<evidence type="ECO:0000256" key="2">
    <source>
        <dbReference type="ARBA" id="ARBA00022692"/>
    </source>
</evidence>
<feature type="transmembrane region" description="Helical" evidence="5">
    <location>
        <begin position="115"/>
        <end position="139"/>
    </location>
</feature>
<keyword evidence="1 5" id="KW-1003">Cell membrane</keyword>
<feature type="transmembrane region" description="Helical" evidence="5">
    <location>
        <begin position="50"/>
        <end position="68"/>
    </location>
</feature>
<evidence type="ECO:0000256" key="5">
    <source>
        <dbReference type="HAMAP-Rule" id="MF_00189"/>
    </source>
</evidence>
<evidence type="ECO:0000256" key="1">
    <source>
        <dbReference type="ARBA" id="ARBA00022475"/>
    </source>
</evidence>
<keyword evidence="4 5" id="KW-0472">Membrane</keyword>
<dbReference type="PANTHER" id="PTHR36917:SF1">
    <property type="entry name" value="INNER MEMBRANE-SPANNING PROTEIN YCIB"/>
    <property type="match status" value="1"/>
</dbReference>
<dbReference type="EMBL" id="CP029161">
    <property type="protein sequence ID" value="AWH90512.1"/>
    <property type="molecule type" value="Genomic_DNA"/>
</dbReference>
<keyword evidence="2 5" id="KW-0812">Transmembrane</keyword>
<gene>
    <name evidence="5" type="primary">yciB</name>
    <name evidence="6" type="ORF">DD681_01655</name>
</gene>
<comment type="similarity">
    <text evidence="5">Belongs to the YciB family.</text>
</comment>
<comment type="function">
    <text evidence="5">Plays a role in cell envelope biogenesis, maintenance of cell envelope integrity and membrane homeostasis.</text>
</comment>
<feature type="transmembrane region" description="Helical" evidence="5">
    <location>
        <begin position="151"/>
        <end position="171"/>
    </location>
</feature>
<dbReference type="RefSeq" id="WP_158341285.1">
    <property type="nucleotide sequence ID" value="NZ_CP029161.1"/>
</dbReference>
<dbReference type="GO" id="GO:0005886">
    <property type="term" value="C:plasma membrane"/>
    <property type="evidence" value="ECO:0007669"/>
    <property type="project" value="UniProtKB-SubCell"/>
</dbReference>
<dbReference type="Proteomes" id="UP000244884">
    <property type="component" value="Chromosome"/>
</dbReference>
<name>A0A2U8DGU6_9GAMM</name>
<dbReference type="NCBIfam" id="TIGR00997">
    <property type="entry name" value="ispZ"/>
    <property type="match status" value="1"/>
</dbReference>
<feature type="transmembrane region" description="Helical" evidence="5">
    <location>
        <begin position="74"/>
        <end position="95"/>
    </location>
</feature>
<keyword evidence="3 5" id="KW-1133">Transmembrane helix</keyword>
<dbReference type="OrthoDB" id="9788219at2"/>
<dbReference type="InterPro" id="IPR006008">
    <property type="entry name" value="YciB"/>
</dbReference>
<dbReference type="NCBIfam" id="NF001324">
    <property type="entry name" value="PRK00259.1-2"/>
    <property type="match status" value="1"/>
</dbReference>
<accession>A0A2U8DGU6</accession>